<dbReference type="GO" id="GO:0004142">
    <property type="term" value="F:diacylglycerol cholinephosphotransferase activity"/>
    <property type="evidence" value="ECO:0007669"/>
    <property type="project" value="TreeGrafter"/>
</dbReference>
<dbReference type="EMBL" id="KZ451944">
    <property type="protein sequence ID" value="PKA59677.1"/>
    <property type="molecule type" value="Genomic_DNA"/>
</dbReference>
<accession>A0A2I0AVW2</accession>
<name>A0A2I0AVW2_9ASPA</name>
<organism evidence="4 5">
    <name type="scientific">Apostasia shenzhenica</name>
    <dbReference type="NCBI Taxonomy" id="1088818"/>
    <lineage>
        <taxon>Eukaryota</taxon>
        <taxon>Viridiplantae</taxon>
        <taxon>Streptophyta</taxon>
        <taxon>Embryophyta</taxon>
        <taxon>Tracheophyta</taxon>
        <taxon>Spermatophyta</taxon>
        <taxon>Magnoliopsida</taxon>
        <taxon>Liliopsida</taxon>
        <taxon>Asparagales</taxon>
        <taxon>Orchidaceae</taxon>
        <taxon>Apostasioideae</taxon>
        <taxon>Apostasia</taxon>
    </lineage>
</organism>
<keyword evidence="2" id="KW-1133">Transmembrane helix</keyword>
<feature type="transmembrane region" description="Helical" evidence="2">
    <location>
        <begin position="182"/>
        <end position="204"/>
    </location>
</feature>
<keyword evidence="2" id="KW-0812">Transmembrane</keyword>
<evidence type="ECO:0000259" key="3">
    <source>
        <dbReference type="Pfam" id="PF24788"/>
    </source>
</evidence>
<feature type="transmembrane region" description="Helical" evidence="2">
    <location>
        <begin position="69"/>
        <end position="88"/>
    </location>
</feature>
<dbReference type="InterPro" id="IPR056361">
    <property type="entry name" value="AtPDCT1_2_TM_dom"/>
</dbReference>
<evidence type="ECO:0000313" key="5">
    <source>
        <dbReference type="Proteomes" id="UP000236161"/>
    </source>
</evidence>
<evidence type="ECO:0000256" key="1">
    <source>
        <dbReference type="SAM" id="MobiDB-lite"/>
    </source>
</evidence>
<keyword evidence="5" id="KW-1185">Reference proteome</keyword>
<evidence type="ECO:0000313" key="4">
    <source>
        <dbReference type="EMBL" id="PKA59677.1"/>
    </source>
</evidence>
<sequence>MPQIKHRVITGAGDATMASFTYSTGATAFPLRPPPPANTDDLLLEPPGPPPGKETPTSPVSMLFRNHPLPCLFALSLLFFMAVEYTLAMVPPTSPPFDIGFLLTEGLHEILAGKPAVNSFMAGVNTAFVGAQAAYILWVLVVEGRPRPTVAALFMFTCRGVLGCATQLPLPQGYLGSGVDFPVGNVSFFLFFSGHVAGAVIASLDMRRMNRQRLAWAFDALNAMQALRLLISRGHYTIDLAVGAGAGILFDYLAGMYHSYKIPAASDACKSGRPCCGCRCK</sequence>
<reference evidence="4 5" key="1">
    <citation type="journal article" date="2017" name="Nature">
        <title>The Apostasia genome and the evolution of orchids.</title>
        <authorList>
            <person name="Zhang G.Q."/>
            <person name="Liu K.W."/>
            <person name="Li Z."/>
            <person name="Lohaus R."/>
            <person name="Hsiao Y.Y."/>
            <person name="Niu S.C."/>
            <person name="Wang J.Y."/>
            <person name="Lin Y.C."/>
            <person name="Xu Q."/>
            <person name="Chen L.J."/>
            <person name="Yoshida K."/>
            <person name="Fujiwara S."/>
            <person name="Wang Z.W."/>
            <person name="Zhang Y.Q."/>
            <person name="Mitsuda N."/>
            <person name="Wang M."/>
            <person name="Liu G.H."/>
            <person name="Pecoraro L."/>
            <person name="Huang H.X."/>
            <person name="Xiao X.J."/>
            <person name="Lin M."/>
            <person name="Wu X.Y."/>
            <person name="Wu W.L."/>
            <person name="Chen Y.Y."/>
            <person name="Chang S.B."/>
            <person name="Sakamoto S."/>
            <person name="Ohme-Takagi M."/>
            <person name="Yagi M."/>
            <person name="Zeng S.J."/>
            <person name="Shen C.Y."/>
            <person name="Yeh C.M."/>
            <person name="Luo Y.B."/>
            <person name="Tsai W.C."/>
            <person name="Van de Peer Y."/>
            <person name="Liu Z.J."/>
        </authorList>
    </citation>
    <scope>NUCLEOTIDE SEQUENCE [LARGE SCALE GENOMIC DNA]</scope>
    <source>
        <strain evidence="5">cv. Shenzhen</strain>
        <tissue evidence="4">Stem</tissue>
    </source>
</reference>
<dbReference type="Pfam" id="PF24788">
    <property type="entry name" value="AtPDCT1_2"/>
    <property type="match status" value="1"/>
</dbReference>
<keyword evidence="2" id="KW-0472">Membrane</keyword>
<dbReference type="STRING" id="1088818.A0A2I0AVW2"/>
<dbReference type="PANTHER" id="PTHR34674:SF1">
    <property type="entry name" value="PHOSPHATIDYLCHOLINE:DIACYLGLYCEROL CHOLINEPHOSPHOTRANSFERASE 1-RELATED"/>
    <property type="match status" value="1"/>
</dbReference>
<dbReference type="PANTHER" id="PTHR34674">
    <property type="entry name" value="PHOSPHATIDYLCHOLINE:DIACYLGLYCEROL CHOLINEPHOSPHOTRANSFERASE 1-RELATED"/>
    <property type="match status" value="1"/>
</dbReference>
<dbReference type="OrthoDB" id="1921278at2759"/>
<dbReference type="AlphaFoldDB" id="A0A2I0AVW2"/>
<feature type="region of interest" description="Disordered" evidence="1">
    <location>
        <begin position="28"/>
        <end position="58"/>
    </location>
</feature>
<dbReference type="InterPro" id="IPR055311">
    <property type="entry name" value="PDCT1/2-like"/>
</dbReference>
<feature type="domain" description="AtPDCT1/2 transmembrane" evidence="3">
    <location>
        <begin position="97"/>
        <end position="255"/>
    </location>
</feature>
<evidence type="ECO:0000256" key="2">
    <source>
        <dbReference type="SAM" id="Phobius"/>
    </source>
</evidence>
<proteinExistence type="predicted"/>
<dbReference type="Proteomes" id="UP000236161">
    <property type="component" value="Unassembled WGS sequence"/>
</dbReference>
<feature type="transmembrane region" description="Helical" evidence="2">
    <location>
        <begin position="120"/>
        <end position="142"/>
    </location>
</feature>
<protein>
    <recommendedName>
        <fullName evidence="3">AtPDCT1/2 transmembrane domain-containing protein</fullName>
    </recommendedName>
</protein>
<feature type="transmembrane region" description="Helical" evidence="2">
    <location>
        <begin position="149"/>
        <end position="170"/>
    </location>
</feature>
<gene>
    <name evidence="4" type="ORF">AXF42_Ash011801</name>
</gene>